<feature type="chain" id="PRO_5041976200" description="CUB domain-containing protein" evidence="3">
    <location>
        <begin position="35"/>
        <end position="294"/>
    </location>
</feature>
<gene>
    <name evidence="4" type="ORF">RRG08_060655</name>
</gene>
<dbReference type="EMBL" id="JAWDGP010001304">
    <property type="protein sequence ID" value="KAK3792960.1"/>
    <property type="molecule type" value="Genomic_DNA"/>
</dbReference>
<keyword evidence="5" id="KW-1185">Reference proteome</keyword>
<keyword evidence="3" id="KW-0732">Signal</keyword>
<name>A0AAE1E484_9GAST</name>
<feature type="compositionally biased region" description="Pro residues" evidence="1">
    <location>
        <begin position="260"/>
        <end position="272"/>
    </location>
</feature>
<keyword evidence="2" id="KW-1133">Transmembrane helix</keyword>
<dbReference type="Proteomes" id="UP001283361">
    <property type="component" value="Unassembled WGS sequence"/>
</dbReference>
<evidence type="ECO:0000256" key="1">
    <source>
        <dbReference type="SAM" id="MobiDB-lite"/>
    </source>
</evidence>
<feature type="region of interest" description="Disordered" evidence="1">
    <location>
        <begin position="255"/>
        <end position="294"/>
    </location>
</feature>
<comment type="caution">
    <text evidence="4">The sequence shown here is derived from an EMBL/GenBank/DDBJ whole genome shotgun (WGS) entry which is preliminary data.</text>
</comment>
<proteinExistence type="predicted"/>
<organism evidence="4 5">
    <name type="scientific">Elysia crispata</name>
    <name type="common">lettuce slug</name>
    <dbReference type="NCBI Taxonomy" id="231223"/>
    <lineage>
        <taxon>Eukaryota</taxon>
        <taxon>Metazoa</taxon>
        <taxon>Spiralia</taxon>
        <taxon>Lophotrochozoa</taxon>
        <taxon>Mollusca</taxon>
        <taxon>Gastropoda</taxon>
        <taxon>Heterobranchia</taxon>
        <taxon>Euthyneura</taxon>
        <taxon>Panpulmonata</taxon>
        <taxon>Sacoglossa</taxon>
        <taxon>Placobranchoidea</taxon>
        <taxon>Plakobranchidae</taxon>
        <taxon>Elysia</taxon>
    </lineage>
</organism>
<sequence length="294" mass="32331">MLVRGSLSPELLARLGTHLLGLLCLMRLLGAVTSSETVFFNRYGHCARQGRPFDLDDDVYILKSTGGADAYETKVCEMTFKTSSDDGLCLVFNHFQFDRCDVTLKIYDSKTASGKTWETLGCHDQKSGKMCTPNRYVTIVLTKEVLTENSGYIFDIALVKDGDMELLKDAHRTGDSAFDINEHERVHMGKSREKTTGKTSTAVAVVACALGAIVVMAALAAVALHFCKRQRGSIIVGEATLADQKDDHTENIRMASAPPMEDPPPYVHPPPYQEEFPTGSGTDVLYENAPMLNR</sequence>
<feature type="transmembrane region" description="Helical" evidence="2">
    <location>
        <begin position="202"/>
        <end position="224"/>
    </location>
</feature>
<feature type="signal peptide" evidence="3">
    <location>
        <begin position="1"/>
        <end position="34"/>
    </location>
</feature>
<evidence type="ECO:0000256" key="2">
    <source>
        <dbReference type="SAM" id="Phobius"/>
    </source>
</evidence>
<evidence type="ECO:0000313" key="5">
    <source>
        <dbReference type="Proteomes" id="UP001283361"/>
    </source>
</evidence>
<accession>A0AAE1E484</accession>
<keyword evidence="2" id="KW-0472">Membrane</keyword>
<dbReference type="AlphaFoldDB" id="A0AAE1E484"/>
<evidence type="ECO:0008006" key="6">
    <source>
        <dbReference type="Google" id="ProtNLM"/>
    </source>
</evidence>
<evidence type="ECO:0000313" key="4">
    <source>
        <dbReference type="EMBL" id="KAK3792960.1"/>
    </source>
</evidence>
<reference evidence="4" key="1">
    <citation type="journal article" date="2023" name="G3 (Bethesda)">
        <title>A reference genome for the long-term kleptoplast-retaining sea slug Elysia crispata morphotype clarki.</title>
        <authorList>
            <person name="Eastman K.E."/>
            <person name="Pendleton A.L."/>
            <person name="Shaikh M.A."/>
            <person name="Suttiyut T."/>
            <person name="Ogas R."/>
            <person name="Tomko P."/>
            <person name="Gavelis G."/>
            <person name="Widhalm J.R."/>
            <person name="Wisecaver J.H."/>
        </authorList>
    </citation>
    <scope>NUCLEOTIDE SEQUENCE</scope>
    <source>
        <strain evidence="4">ECLA1</strain>
    </source>
</reference>
<keyword evidence="2" id="KW-0812">Transmembrane</keyword>
<evidence type="ECO:0000256" key="3">
    <source>
        <dbReference type="SAM" id="SignalP"/>
    </source>
</evidence>
<protein>
    <recommendedName>
        <fullName evidence="6">CUB domain-containing protein</fullName>
    </recommendedName>
</protein>